<name>A0ABU4E4A4_9ENTR</name>
<dbReference type="Proteomes" id="UP001187066">
    <property type="component" value="Unassembled WGS sequence"/>
</dbReference>
<evidence type="ECO:0000313" key="1">
    <source>
        <dbReference type="EMBL" id="MDV7023342.1"/>
    </source>
</evidence>
<reference evidence="1 2" key="1">
    <citation type="submission" date="2023-10" db="EMBL/GenBank/DDBJ databases">
        <authorList>
            <person name="Dale J."/>
        </authorList>
    </citation>
    <scope>NUCLEOTIDE SEQUENCE [LARGE SCALE GENOMIC DNA]</scope>
    <source>
        <strain evidence="1 2">2023EL-00970</strain>
    </source>
</reference>
<protein>
    <recommendedName>
        <fullName evidence="3">Rha family transcriptional regulator</fullName>
    </recommendedName>
</protein>
<dbReference type="RefSeq" id="WP_317678299.1">
    <property type="nucleotide sequence ID" value="NZ_JAWLOF010000007.1"/>
</dbReference>
<sequence>MNKNTISAPIKTGAMQFNNAGFETPEKMTGEECFAHFHQKLKATENRALRNFNKLNDDFKFVVMTLANRHEPGTFRQDEVGKPFEYFDRSRRLQIIKAMNEITRWGEILPRRFSLHECVIPE</sequence>
<evidence type="ECO:0000313" key="2">
    <source>
        <dbReference type="Proteomes" id="UP001187066"/>
    </source>
</evidence>
<proteinExistence type="predicted"/>
<dbReference type="EMBL" id="JAWLOF010000007">
    <property type="protein sequence ID" value="MDV7023342.1"/>
    <property type="molecule type" value="Genomic_DNA"/>
</dbReference>
<keyword evidence="2" id="KW-1185">Reference proteome</keyword>
<evidence type="ECO:0008006" key="3">
    <source>
        <dbReference type="Google" id="ProtNLM"/>
    </source>
</evidence>
<accession>A0ABU4E4A4</accession>
<organism evidence="1 2">
    <name type="scientific">Atlantibacter subterraneus</name>
    <dbReference type="NCBI Taxonomy" id="255519"/>
    <lineage>
        <taxon>Bacteria</taxon>
        <taxon>Pseudomonadati</taxon>
        <taxon>Pseudomonadota</taxon>
        <taxon>Gammaproteobacteria</taxon>
        <taxon>Enterobacterales</taxon>
        <taxon>Enterobacteriaceae</taxon>
        <taxon>Atlantibacter</taxon>
    </lineage>
</organism>
<gene>
    <name evidence="1" type="ORF">R4P48_11700</name>
</gene>
<comment type="caution">
    <text evidence="1">The sequence shown here is derived from an EMBL/GenBank/DDBJ whole genome shotgun (WGS) entry which is preliminary data.</text>
</comment>